<protein>
    <submittedName>
        <fullName evidence="1">Uncharacterized protein</fullName>
    </submittedName>
</protein>
<name>A0A550BXN7_9AGAR</name>
<organism evidence="1 2">
    <name type="scientific">Schizophyllum amplum</name>
    <dbReference type="NCBI Taxonomy" id="97359"/>
    <lineage>
        <taxon>Eukaryota</taxon>
        <taxon>Fungi</taxon>
        <taxon>Dikarya</taxon>
        <taxon>Basidiomycota</taxon>
        <taxon>Agaricomycotina</taxon>
        <taxon>Agaricomycetes</taxon>
        <taxon>Agaricomycetidae</taxon>
        <taxon>Agaricales</taxon>
        <taxon>Schizophyllaceae</taxon>
        <taxon>Schizophyllum</taxon>
    </lineage>
</organism>
<dbReference type="EMBL" id="VDMD01000049">
    <property type="protein sequence ID" value="TRM57314.1"/>
    <property type="molecule type" value="Genomic_DNA"/>
</dbReference>
<gene>
    <name evidence="1" type="ORF">BD626DRAFT_515321</name>
</gene>
<accession>A0A550BXN7</accession>
<dbReference type="AlphaFoldDB" id="A0A550BXN7"/>
<reference evidence="1 2" key="1">
    <citation type="journal article" date="2019" name="New Phytol.">
        <title>Comparative genomics reveals unique wood-decay strategies and fruiting body development in the Schizophyllaceae.</title>
        <authorList>
            <person name="Almasi E."/>
            <person name="Sahu N."/>
            <person name="Krizsan K."/>
            <person name="Balint B."/>
            <person name="Kovacs G.M."/>
            <person name="Kiss B."/>
            <person name="Cseklye J."/>
            <person name="Drula E."/>
            <person name="Henrissat B."/>
            <person name="Nagy I."/>
            <person name="Chovatia M."/>
            <person name="Adam C."/>
            <person name="LaButti K."/>
            <person name="Lipzen A."/>
            <person name="Riley R."/>
            <person name="Grigoriev I.V."/>
            <person name="Nagy L.G."/>
        </authorList>
    </citation>
    <scope>NUCLEOTIDE SEQUENCE [LARGE SCALE GENOMIC DNA]</scope>
    <source>
        <strain evidence="1 2">NL-1724</strain>
    </source>
</reference>
<evidence type="ECO:0000313" key="2">
    <source>
        <dbReference type="Proteomes" id="UP000320762"/>
    </source>
</evidence>
<keyword evidence="2" id="KW-1185">Reference proteome</keyword>
<comment type="caution">
    <text evidence="1">The sequence shown here is derived from an EMBL/GenBank/DDBJ whole genome shotgun (WGS) entry which is preliminary data.</text>
</comment>
<proteinExistence type="predicted"/>
<evidence type="ECO:0000313" key="1">
    <source>
        <dbReference type="EMBL" id="TRM57314.1"/>
    </source>
</evidence>
<dbReference type="Proteomes" id="UP000320762">
    <property type="component" value="Unassembled WGS sequence"/>
</dbReference>
<sequence length="179" mass="19844">MLILVASTVEFRRRPPPSGYPEGLPHILMFDFASYGPYLRDWERTGNRTIAAWSSNVLAQHANALDVLLRDCLSACRAGPHDNDALQIGPPASPGLRRLLKATVIPRRNSGGGKIKQLDRPVSSIGAVLDGLLAEDCRARMRTSQTWPKTRCVCLPVYANLHVDGYISPISDRRKQKMQ</sequence>